<dbReference type="SUPFAM" id="SSF56037">
    <property type="entry name" value="PheT/TilS domain"/>
    <property type="match status" value="1"/>
</dbReference>
<evidence type="ECO:0000256" key="7">
    <source>
        <dbReference type="ARBA" id="ARBA00048539"/>
    </source>
</evidence>
<feature type="domain" description="Lysidine-tRNA(Ile) synthetase C-terminal" evidence="11">
    <location>
        <begin position="367"/>
        <end position="414"/>
    </location>
</feature>
<comment type="subcellular location">
    <subcellularLocation>
        <location evidence="1 8">Cytoplasm</location>
    </subcellularLocation>
</comment>
<dbReference type="SUPFAM" id="SSF52402">
    <property type="entry name" value="Adenine nucleotide alpha hydrolases-like"/>
    <property type="match status" value="1"/>
</dbReference>
<dbReference type="EC" id="6.3.4.19" evidence="8"/>
<protein>
    <recommendedName>
        <fullName evidence="8">tRNA(Ile)-lysidine synthase</fullName>
        <ecNumber evidence="8">6.3.4.19</ecNumber>
    </recommendedName>
    <alternativeName>
        <fullName evidence="8">tRNA(Ile)-2-lysyl-cytidine synthase</fullName>
    </alternativeName>
    <alternativeName>
        <fullName evidence="8">tRNA(Ile)-lysidine synthetase</fullName>
    </alternativeName>
</protein>
<feature type="domain" description="tRNA(Ile)-lysidine/2-thiocytidine synthase N-terminal" evidence="9">
    <location>
        <begin position="22"/>
        <end position="200"/>
    </location>
</feature>
<dbReference type="CDD" id="cd01992">
    <property type="entry name" value="TilS_N"/>
    <property type="match status" value="1"/>
</dbReference>
<keyword evidence="13" id="KW-1185">Reference proteome</keyword>
<dbReference type="EMBL" id="JAJEWP010000007">
    <property type="protein sequence ID" value="MCC2618181.1"/>
    <property type="molecule type" value="Genomic_DNA"/>
</dbReference>
<gene>
    <name evidence="8 12" type="primary">tilS</name>
    <name evidence="12" type="ORF">LJ739_18135</name>
</gene>
<dbReference type="RefSeq" id="WP_229162820.1">
    <property type="nucleotide sequence ID" value="NZ_JAJEWP010000007.1"/>
</dbReference>
<dbReference type="PANTHER" id="PTHR43033">
    <property type="entry name" value="TRNA(ILE)-LYSIDINE SYNTHASE-RELATED"/>
    <property type="match status" value="1"/>
</dbReference>
<dbReference type="InterPro" id="IPR012094">
    <property type="entry name" value="tRNA_Ile_lys_synt"/>
</dbReference>
<dbReference type="InterPro" id="IPR012795">
    <property type="entry name" value="tRNA_Ile_lys_synt_N"/>
</dbReference>
<dbReference type="Pfam" id="PF09179">
    <property type="entry name" value="TilS"/>
    <property type="match status" value="1"/>
</dbReference>
<dbReference type="InterPro" id="IPR015262">
    <property type="entry name" value="tRNA_Ile_lys_synt_subst-bd"/>
</dbReference>
<reference evidence="12 13" key="1">
    <citation type="submission" date="2021-10" db="EMBL/GenBank/DDBJ databases">
        <title>Draft genome of Aestuariibacter halophilus JC2043.</title>
        <authorList>
            <person name="Emsley S.A."/>
            <person name="Pfannmuller K.M."/>
            <person name="Ushijima B."/>
            <person name="Saw J.H."/>
            <person name="Videau P."/>
        </authorList>
    </citation>
    <scope>NUCLEOTIDE SEQUENCE [LARGE SCALE GENOMIC DNA]</scope>
    <source>
        <strain evidence="12 13">JC2043</strain>
    </source>
</reference>
<dbReference type="Gene3D" id="3.40.50.620">
    <property type="entry name" value="HUPs"/>
    <property type="match status" value="1"/>
</dbReference>
<organism evidence="12 13">
    <name type="scientific">Fluctibacter halophilus</name>
    <dbReference type="NCBI Taxonomy" id="226011"/>
    <lineage>
        <taxon>Bacteria</taxon>
        <taxon>Pseudomonadati</taxon>
        <taxon>Pseudomonadota</taxon>
        <taxon>Gammaproteobacteria</taxon>
        <taxon>Alteromonadales</taxon>
        <taxon>Alteromonadaceae</taxon>
        <taxon>Fluctibacter</taxon>
    </lineage>
</organism>
<feature type="binding site" evidence="8">
    <location>
        <begin position="27"/>
        <end position="32"/>
    </location>
    <ligand>
        <name>ATP</name>
        <dbReference type="ChEBI" id="CHEBI:30616"/>
    </ligand>
</feature>
<dbReference type="Gene3D" id="1.20.59.20">
    <property type="match status" value="1"/>
</dbReference>
<evidence type="ECO:0000313" key="12">
    <source>
        <dbReference type="EMBL" id="MCC2618181.1"/>
    </source>
</evidence>
<keyword evidence="2 8" id="KW-0963">Cytoplasm</keyword>
<evidence type="ECO:0000256" key="1">
    <source>
        <dbReference type="ARBA" id="ARBA00004496"/>
    </source>
</evidence>
<feature type="domain" description="tRNA(Ile)-lysidine synthase substrate-binding" evidence="10">
    <location>
        <begin position="249"/>
        <end position="314"/>
    </location>
</feature>
<name>A0ABS8GG75_9ALTE</name>
<dbReference type="Pfam" id="PF01171">
    <property type="entry name" value="ATP_bind_3"/>
    <property type="match status" value="1"/>
</dbReference>
<keyword evidence="6 8" id="KW-0067">ATP-binding</keyword>
<comment type="domain">
    <text evidence="8">The N-terminal region contains the highly conserved SGGXDS motif, predicted to be a P-loop motif involved in ATP binding.</text>
</comment>
<sequence>MRDHTAMEPVFIDTLTGPTQHFVIALSGGIDSSVLLALCHDAARHYPQHEFRAVHVNHGLHADADRWEDFCANQSHRYGIPFSALSVTVERQGSLESAAREARYQALFDDMKPAEILLLAHHQTDQLETVLLQLKRGAGPKGLAAMAPMYWHARGIQVQRPLLGWEQASIEALAEQRKLQWIEDPSNQDTRMDRNFLRHEVLPLLLQRWPQMSKAADRSARLCAQQQDLLDEVIQHRLAGMCDDDGCLLLQALAEHTLPWQQALLRGWLEQRGAPTPSLAQLQEMLSIQDSRDDAQPDVRWGGWQVRRFRDVLYVDPINQTRPQNTVLSVPGTLSLPGGATMTLSRQASADGVAVGLDPDQPCDVVFDHFSARFQPHDEPFSKPLKQWFKAWGIPPWQRSDVVQLRQQGQIVALIRQQHIVPAARNDSRHSQCFVSIES</sequence>
<evidence type="ECO:0000313" key="13">
    <source>
        <dbReference type="Proteomes" id="UP001520878"/>
    </source>
</evidence>
<dbReference type="Proteomes" id="UP001520878">
    <property type="component" value="Unassembled WGS sequence"/>
</dbReference>
<evidence type="ECO:0000256" key="2">
    <source>
        <dbReference type="ARBA" id="ARBA00022490"/>
    </source>
</evidence>
<evidence type="ECO:0000256" key="4">
    <source>
        <dbReference type="ARBA" id="ARBA00022694"/>
    </source>
</evidence>
<evidence type="ECO:0000256" key="8">
    <source>
        <dbReference type="HAMAP-Rule" id="MF_01161"/>
    </source>
</evidence>
<evidence type="ECO:0000256" key="6">
    <source>
        <dbReference type="ARBA" id="ARBA00022840"/>
    </source>
</evidence>
<accession>A0ABS8GG75</accession>
<dbReference type="GO" id="GO:0032267">
    <property type="term" value="F:tRNA(Ile)-lysidine synthase activity"/>
    <property type="evidence" value="ECO:0007669"/>
    <property type="project" value="UniProtKB-EC"/>
</dbReference>
<dbReference type="NCBIfam" id="TIGR02432">
    <property type="entry name" value="lysidine_TilS_N"/>
    <property type="match status" value="1"/>
</dbReference>
<evidence type="ECO:0000259" key="9">
    <source>
        <dbReference type="Pfam" id="PF01171"/>
    </source>
</evidence>
<dbReference type="InterPro" id="IPR014729">
    <property type="entry name" value="Rossmann-like_a/b/a_fold"/>
</dbReference>
<comment type="caution">
    <text evidence="12">The sequence shown here is derived from an EMBL/GenBank/DDBJ whole genome shotgun (WGS) entry which is preliminary data.</text>
</comment>
<evidence type="ECO:0000259" key="10">
    <source>
        <dbReference type="Pfam" id="PF09179"/>
    </source>
</evidence>
<evidence type="ECO:0000256" key="5">
    <source>
        <dbReference type="ARBA" id="ARBA00022741"/>
    </source>
</evidence>
<keyword evidence="5 8" id="KW-0547">Nucleotide-binding</keyword>
<dbReference type="PANTHER" id="PTHR43033:SF1">
    <property type="entry name" value="TRNA(ILE)-LYSIDINE SYNTHASE-RELATED"/>
    <property type="match status" value="1"/>
</dbReference>
<comment type="similarity">
    <text evidence="8">Belongs to the tRNA(Ile)-lysidine synthase family.</text>
</comment>
<dbReference type="HAMAP" id="MF_01161">
    <property type="entry name" value="tRNA_Ile_lys_synt"/>
    <property type="match status" value="1"/>
</dbReference>
<dbReference type="InterPro" id="IPR011063">
    <property type="entry name" value="TilS/TtcA_N"/>
</dbReference>
<dbReference type="InterPro" id="IPR012796">
    <property type="entry name" value="Lysidine-tRNA-synth_C"/>
</dbReference>
<dbReference type="SUPFAM" id="SSF82829">
    <property type="entry name" value="MesJ substrate recognition domain-like"/>
    <property type="match status" value="1"/>
</dbReference>
<evidence type="ECO:0000256" key="3">
    <source>
        <dbReference type="ARBA" id="ARBA00022598"/>
    </source>
</evidence>
<evidence type="ECO:0000259" key="11">
    <source>
        <dbReference type="Pfam" id="PF11734"/>
    </source>
</evidence>
<keyword evidence="3 8" id="KW-0436">Ligase</keyword>
<keyword evidence="4 8" id="KW-0819">tRNA processing</keyword>
<comment type="catalytic activity">
    <reaction evidence="7 8">
        <text>cytidine(34) in tRNA(Ile2) + L-lysine + ATP = lysidine(34) in tRNA(Ile2) + AMP + diphosphate + H(+)</text>
        <dbReference type="Rhea" id="RHEA:43744"/>
        <dbReference type="Rhea" id="RHEA-COMP:10625"/>
        <dbReference type="Rhea" id="RHEA-COMP:10670"/>
        <dbReference type="ChEBI" id="CHEBI:15378"/>
        <dbReference type="ChEBI" id="CHEBI:30616"/>
        <dbReference type="ChEBI" id="CHEBI:32551"/>
        <dbReference type="ChEBI" id="CHEBI:33019"/>
        <dbReference type="ChEBI" id="CHEBI:82748"/>
        <dbReference type="ChEBI" id="CHEBI:83665"/>
        <dbReference type="ChEBI" id="CHEBI:456215"/>
        <dbReference type="EC" id="6.3.4.19"/>
    </reaction>
</comment>
<proteinExistence type="inferred from homology"/>
<dbReference type="Pfam" id="PF11734">
    <property type="entry name" value="TilS_C"/>
    <property type="match status" value="1"/>
</dbReference>
<comment type="function">
    <text evidence="8">Ligates lysine onto the cytidine present at position 34 of the AUA codon-specific tRNA(Ile) that contains the anticodon CAU, in an ATP-dependent manner. Cytidine is converted to lysidine, thus changing the amino acid specificity of the tRNA from methionine to isoleucine.</text>
</comment>